<dbReference type="SUPFAM" id="SSF50621">
    <property type="entry name" value="Alanine racemase C-terminal domain-like"/>
    <property type="match status" value="1"/>
</dbReference>
<dbReference type="InterPro" id="IPR000713">
    <property type="entry name" value="Mur_ligase_N"/>
</dbReference>
<dbReference type="Pfam" id="PF01168">
    <property type="entry name" value="Ala_racemase_N"/>
    <property type="match status" value="1"/>
</dbReference>
<feature type="binding site" evidence="5 7">
    <location>
        <position position="771"/>
    </location>
    <ligand>
        <name>substrate</name>
    </ligand>
</feature>
<dbReference type="Gene3D" id="3.90.190.20">
    <property type="entry name" value="Mur ligase, C-terminal domain"/>
    <property type="match status" value="1"/>
</dbReference>
<organism evidence="9 10">
    <name type="scientific">Lacihabitans soyangensis</name>
    <dbReference type="NCBI Taxonomy" id="869394"/>
    <lineage>
        <taxon>Bacteria</taxon>
        <taxon>Pseudomonadati</taxon>
        <taxon>Bacteroidota</taxon>
        <taxon>Cytophagia</taxon>
        <taxon>Cytophagales</taxon>
        <taxon>Leadbetterellaceae</taxon>
        <taxon>Lacihabitans</taxon>
    </lineage>
</organism>
<proteinExistence type="inferred from homology"/>
<feature type="active site" description="Proton acceptor; specific for D-alanine" evidence="5">
    <location>
        <position position="495"/>
    </location>
</feature>
<name>A0AAE3KSV6_9BACT</name>
<evidence type="ECO:0000313" key="9">
    <source>
        <dbReference type="EMBL" id="MCP9761631.1"/>
    </source>
</evidence>
<keyword evidence="10" id="KW-1185">Reference proteome</keyword>
<dbReference type="InterPro" id="IPR036615">
    <property type="entry name" value="Mur_ligase_C_dom_sf"/>
</dbReference>
<dbReference type="Proteomes" id="UP001204144">
    <property type="component" value="Unassembled WGS sequence"/>
</dbReference>
<comment type="caution">
    <text evidence="9">The sequence shown here is derived from an EMBL/GenBank/DDBJ whole genome shotgun (WGS) entry which is preliminary data.</text>
</comment>
<dbReference type="CDD" id="cd00430">
    <property type="entry name" value="PLPDE_III_AR"/>
    <property type="match status" value="1"/>
</dbReference>
<evidence type="ECO:0000256" key="2">
    <source>
        <dbReference type="ARBA" id="ARBA00001933"/>
    </source>
</evidence>
<feature type="binding site" evidence="5 7">
    <location>
        <position position="594"/>
    </location>
    <ligand>
        <name>substrate</name>
    </ligand>
</feature>
<comment type="similarity">
    <text evidence="5">Belongs to the alanine racemase family.</text>
</comment>
<evidence type="ECO:0000313" key="10">
    <source>
        <dbReference type="Proteomes" id="UP001204144"/>
    </source>
</evidence>
<dbReference type="SMART" id="SM01005">
    <property type="entry name" value="Ala_racemase_C"/>
    <property type="match status" value="1"/>
</dbReference>
<comment type="pathway">
    <text evidence="5">Amino-acid biosynthesis; D-alanine biosynthesis; D-alanine from L-alanine: step 1/1.</text>
</comment>
<dbReference type="GO" id="GO:0030632">
    <property type="term" value="P:D-alanine biosynthetic process"/>
    <property type="evidence" value="ECO:0007669"/>
    <property type="project" value="UniProtKB-UniRule"/>
</dbReference>
<dbReference type="InterPro" id="IPR009006">
    <property type="entry name" value="Ala_racemase/Decarboxylase_C"/>
</dbReference>
<dbReference type="GO" id="GO:0016881">
    <property type="term" value="F:acid-amino acid ligase activity"/>
    <property type="evidence" value="ECO:0007669"/>
    <property type="project" value="InterPro"/>
</dbReference>
<dbReference type="AlphaFoldDB" id="A0AAE3KSV6"/>
<dbReference type="NCBIfam" id="TIGR00492">
    <property type="entry name" value="alr"/>
    <property type="match status" value="1"/>
</dbReference>
<dbReference type="InterPro" id="IPR011079">
    <property type="entry name" value="Ala_racemase_C"/>
</dbReference>
<sequence>MLILSEKITTNNKILLTDSRFLSDPESSIFFAIKGERHNGHQFIQQLFEKGIKEFVVEKDVVNSDSVLKEFLEKTDLKAFVVQNSIKALQNLATEKRKQFKYPVIGITGSNGKTIVKEWLHFLLEHEFEIVKSPRSYNSQIGVALSVWEMNEKSNLGIFEAGISLQNEMQNLESIIKPEIGIFTNIGPAHNEGFRSLKQKITEKLRLFKTSKVLVYCKDYKEINEELAILLKAVNPNIQLISWSRNRIGENWVETQLTETGTLIEINWLGESYDFEIPFTDNASIENAVHCAYTGLYLNSQSKINLDVFFEKFQSLRPVAMRLELKQGNNDNYIIDDTYNNDLGGLKMALNFMSQHHTKRQKVLIVSDILQSGLQENDLLQSLRDLIKSQDISVLIGIGSKFFDHKEFFSGATKVSSFFYENTSDFLSLFNFENLTNSLVLVKGARPYAFEKIVNKLVMKVHGTVFEVNLDSLTHNLNYYRNKIGNQTKIMVMVKAFAYGSGSMEVASWLQYHRVDYLSVAYPDEGVVLRQNGIKLPIMVLNSDPETYHKLFEYDLEPEIYSLRTLKAYLHFKTNLYPNSVSKIHLKLDTGMHRLGFIEDDLETLVEQIKATPNVEIASIFSHLVGADEAEHIDFSKKQIAQFDLLSSKITAKLNYNPLRHICNSAGIIRFPEAKYDMVRLGIGLYGIESSGIEPNALEVVGTLKTTISQIKTLGQGETVGYSRRGIIEKESKIATLAIGYADGYDRGFSRGVGQVLVNNVLCPVVGNVCMDMTMIDVTEANCKEGDQVVIFGKKPHISELAAAIGTIPYELLTGVSERVKRVFYHE</sequence>
<dbReference type="SUPFAM" id="SSF53244">
    <property type="entry name" value="MurD-like peptide ligases, peptide-binding domain"/>
    <property type="match status" value="1"/>
</dbReference>
<dbReference type="Pfam" id="PF08245">
    <property type="entry name" value="Mur_ligase_M"/>
    <property type="match status" value="1"/>
</dbReference>
<evidence type="ECO:0000256" key="6">
    <source>
        <dbReference type="PIRSR" id="PIRSR600821-50"/>
    </source>
</evidence>
<gene>
    <name evidence="9" type="ORF">EGI31_01605</name>
</gene>
<feature type="modified residue" description="N6-(pyridoxal phosphate)lysine" evidence="5 6">
    <location>
        <position position="495"/>
    </location>
</feature>
<feature type="active site" description="Proton acceptor; specific for L-alanine" evidence="5">
    <location>
        <position position="722"/>
    </location>
</feature>
<dbReference type="HAMAP" id="MF_01201">
    <property type="entry name" value="Ala_racemase"/>
    <property type="match status" value="1"/>
</dbReference>
<dbReference type="Gene3D" id="3.20.20.10">
    <property type="entry name" value="Alanine racemase"/>
    <property type="match status" value="1"/>
</dbReference>
<dbReference type="NCBIfam" id="NF008897">
    <property type="entry name" value="PRK11930.1"/>
    <property type="match status" value="1"/>
</dbReference>
<dbReference type="Gene3D" id="3.40.1190.10">
    <property type="entry name" value="Mur-like, catalytic domain"/>
    <property type="match status" value="1"/>
</dbReference>
<reference evidence="9 10" key="1">
    <citation type="submission" date="2018-11" db="EMBL/GenBank/DDBJ databases">
        <title>Novel bacteria species description.</title>
        <authorList>
            <person name="Han J.-H."/>
        </authorList>
    </citation>
    <scope>NUCLEOTIDE SEQUENCE [LARGE SCALE GENOMIC DNA]</scope>
    <source>
        <strain evidence="9 10">KCTC23259</strain>
    </source>
</reference>
<dbReference type="PANTHER" id="PTHR30511">
    <property type="entry name" value="ALANINE RACEMASE"/>
    <property type="match status" value="1"/>
</dbReference>
<dbReference type="InterPro" id="IPR036565">
    <property type="entry name" value="Mur-like_cat_sf"/>
</dbReference>
<dbReference type="EC" id="5.1.1.1" evidence="5"/>
<dbReference type="InterPro" id="IPR029066">
    <property type="entry name" value="PLP-binding_barrel"/>
</dbReference>
<dbReference type="Pfam" id="PF01225">
    <property type="entry name" value="Mur_ligase"/>
    <property type="match status" value="1"/>
</dbReference>
<keyword evidence="9" id="KW-0436">Ligase</keyword>
<accession>A0AAE3KSV6</accession>
<dbReference type="Gene3D" id="2.40.37.10">
    <property type="entry name" value="Lyase, Ornithine Decarboxylase, Chain A, domain 1"/>
    <property type="match status" value="1"/>
</dbReference>
<dbReference type="InterPro" id="IPR000821">
    <property type="entry name" value="Ala_racemase"/>
</dbReference>
<evidence type="ECO:0000256" key="1">
    <source>
        <dbReference type="ARBA" id="ARBA00000316"/>
    </source>
</evidence>
<dbReference type="FunFam" id="3.20.20.10:FF:000002">
    <property type="entry name" value="Alanine racemase"/>
    <property type="match status" value="1"/>
</dbReference>
<evidence type="ECO:0000256" key="7">
    <source>
        <dbReference type="PIRSR" id="PIRSR600821-52"/>
    </source>
</evidence>
<evidence type="ECO:0000256" key="3">
    <source>
        <dbReference type="ARBA" id="ARBA00022898"/>
    </source>
</evidence>
<comment type="catalytic activity">
    <reaction evidence="1 5">
        <text>L-alanine = D-alanine</text>
        <dbReference type="Rhea" id="RHEA:20249"/>
        <dbReference type="ChEBI" id="CHEBI:57416"/>
        <dbReference type="ChEBI" id="CHEBI:57972"/>
        <dbReference type="EC" id="5.1.1.1"/>
    </reaction>
</comment>
<dbReference type="GO" id="GO:0005524">
    <property type="term" value="F:ATP binding"/>
    <property type="evidence" value="ECO:0007669"/>
    <property type="project" value="InterPro"/>
</dbReference>
<dbReference type="SUPFAM" id="SSF53623">
    <property type="entry name" value="MurD-like peptide ligases, catalytic domain"/>
    <property type="match status" value="1"/>
</dbReference>
<dbReference type="GO" id="GO:0008784">
    <property type="term" value="F:alanine racemase activity"/>
    <property type="evidence" value="ECO:0007669"/>
    <property type="project" value="UniProtKB-UniRule"/>
</dbReference>
<dbReference type="RefSeq" id="WP_255035372.1">
    <property type="nucleotide sequence ID" value="NZ_RJUF01000002.1"/>
</dbReference>
<feature type="domain" description="Alanine racemase C-terminal" evidence="8">
    <location>
        <begin position="701"/>
        <end position="825"/>
    </location>
</feature>
<dbReference type="SUPFAM" id="SSF51419">
    <property type="entry name" value="PLP-binding barrel"/>
    <property type="match status" value="1"/>
</dbReference>
<dbReference type="InterPro" id="IPR035911">
    <property type="entry name" value="MurE/MurF_N"/>
</dbReference>
<dbReference type="PRINTS" id="PR00992">
    <property type="entry name" value="ALARACEMASE"/>
</dbReference>
<dbReference type="Gene3D" id="3.40.1390.10">
    <property type="entry name" value="MurE/MurF, N-terminal domain"/>
    <property type="match status" value="1"/>
</dbReference>
<dbReference type="EMBL" id="RJUF01000002">
    <property type="protein sequence ID" value="MCP9761631.1"/>
    <property type="molecule type" value="Genomic_DNA"/>
</dbReference>
<dbReference type="Pfam" id="PF00842">
    <property type="entry name" value="Ala_racemase_C"/>
    <property type="match status" value="1"/>
</dbReference>
<evidence type="ECO:0000259" key="8">
    <source>
        <dbReference type="SMART" id="SM01005"/>
    </source>
</evidence>
<comment type="cofactor">
    <cofactor evidence="2 5 6">
        <name>pyridoxal 5'-phosphate</name>
        <dbReference type="ChEBI" id="CHEBI:597326"/>
    </cofactor>
</comment>
<dbReference type="InterPro" id="IPR001608">
    <property type="entry name" value="Ala_racemase_N"/>
</dbReference>
<dbReference type="GO" id="GO:0005829">
    <property type="term" value="C:cytosol"/>
    <property type="evidence" value="ECO:0007669"/>
    <property type="project" value="TreeGrafter"/>
</dbReference>
<protein>
    <recommendedName>
        <fullName evidence="5">Alanine racemase</fullName>
        <ecNumber evidence="5">5.1.1.1</ecNumber>
    </recommendedName>
</protein>
<comment type="function">
    <text evidence="5">Catalyzes the interconversion of L-alanine and D-alanine. May also act on other amino acids.</text>
</comment>
<dbReference type="PANTHER" id="PTHR30511:SF0">
    <property type="entry name" value="ALANINE RACEMASE, CATABOLIC-RELATED"/>
    <property type="match status" value="1"/>
</dbReference>
<dbReference type="SUPFAM" id="SSF63418">
    <property type="entry name" value="MurE/MurF N-terminal domain"/>
    <property type="match status" value="1"/>
</dbReference>
<evidence type="ECO:0000256" key="4">
    <source>
        <dbReference type="ARBA" id="ARBA00023235"/>
    </source>
</evidence>
<keyword evidence="4 5" id="KW-0413">Isomerase</keyword>
<dbReference type="GO" id="GO:0030170">
    <property type="term" value="F:pyridoxal phosphate binding"/>
    <property type="evidence" value="ECO:0007669"/>
    <property type="project" value="UniProtKB-UniRule"/>
</dbReference>
<dbReference type="InterPro" id="IPR013221">
    <property type="entry name" value="Mur_ligase_cen"/>
</dbReference>
<evidence type="ECO:0000256" key="5">
    <source>
        <dbReference type="HAMAP-Rule" id="MF_01201"/>
    </source>
</evidence>
<keyword evidence="3 5" id="KW-0663">Pyridoxal phosphate</keyword>